<dbReference type="Pfam" id="PF03793">
    <property type="entry name" value="PASTA"/>
    <property type="match status" value="1"/>
</dbReference>
<dbReference type="InterPro" id="IPR005311">
    <property type="entry name" value="PBP_dimer"/>
</dbReference>
<dbReference type="Gene3D" id="3.30.10.20">
    <property type="match status" value="1"/>
</dbReference>
<dbReference type="InterPro" id="IPR001460">
    <property type="entry name" value="PCN-bd_Tpept"/>
</dbReference>
<dbReference type="SUPFAM" id="SSF54184">
    <property type="entry name" value="Penicillin-binding protein 2x (pbp-2x), c-terminal domain"/>
    <property type="match status" value="1"/>
</dbReference>
<gene>
    <name evidence="5" type="ORF">IAB88_08125</name>
</gene>
<evidence type="ECO:0000256" key="2">
    <source>
        <dbReference type="ARBA" id="ARBA00022645"/>
    </source>
</evidence>
<feature type="domain" description="PASTA" evidence="4">
    <location>
        <begin position="656"/>
        <end position="716"/>
    </location>
</feature>
<dbReference type="SUPFAM" id="SSF56519">
    <property type="entry name" value="Penicillin binding protein dimerisation domain"/>
    <property type="match status" value="1"/>
</dbReference>
<dbReference type="GO" id="GO:0008658">
    <property type="term" value="F:penicillin binding"/>
    <property type="evidence" value="ECO:0007669"/>
    <property type="project" value="InterPro"/>
</dbReference>
<dbReference type="InterPro" id="IPR012338">
    <property type="entry name" value="Beta-lactam/transpept-like"/>
</dbReference>
<dbReference type="InterPro" id="IPR036138">
    <property type="entry name" value="PBP_dimer_sf"/>
</dbReference>
<dbReference type="PANTHER" id="PTHR30627">
    <property type="entry name" value="PEPTIDOGLYCAN D,D-TRANSPEPTIDASE"/>
    <property type="match status" value="1"/>
</dbReference>
<keyword evidence="2" id="KW-0378">Hydrolase</keyword>
<comment type="caution">
    <text evidence="5">The sequence shown here is derived from an EMBL/GenBank/DDBJ whole genome shotgun (WGS) entry which is preliminary data.</text>
</comment>
<keyword evidence="2" id="KW-0121">Carboxypeptidase</keyword>
<evidence type="ECO:0000313" key="6">
    <source>
        <dbReference type="Proteomes" id="UP000823598"/>
    </source>
</evidence>
<dbReference type="EMBL" id="JADIMC010000094">
    <property type="protein sequence ID" value="MBO8476945.1"/>
    <property type="molecule type" value="Genomic_DNA"/>
</dbReference>
<name>A0A9D9NKM5_9BACT</name>
<proteinExistence type="predicted"/>
<dbReference type="PROSITE" id="PS51178">
    <property type="entry name" value="PASTA"/>
    <property type="match status" value="1"/>
</dbReference>
<dbReference type="InterPro" id="IPR005543">
    <property type="entry name" value="PASTA_dom"/>
</dbReference>
<comment type="subcellular location">
    <subcellularLocation>
        <location evidence="1">Membrane</location>
    </subcellularLocation>
</comment>
<organism evidence="5 6">
    <name type="scientific">Candidatus Limisoma faecipullorum</name>
    <dbReference type="NCBI Taxonomy" id="2840854"/>
    <lineage>
        <taxon>Bacteria</taxon>
        <taxon>Pseudomonadati</taxon>
        <taxon>Bacteroidota</taxon>
        <taxon>Bacteroidia</taxon>
        <taxon>Bacteroidales</taxon>
        <taxon>Candidatus Limisoma</taxon>
    </lineage>
</organism>
<keyword evidence="3" id="KW-0472">Membrane</keyword>
<dbReference type="GO" id="GO:0071555">
    <property type="term" value="P:cell wall organization"/>
    <property type="evidence" value="ECO:0007669"/>
    <property type="project" value="TreeGrafter"/>
</dbReference>
<dbReference type="Pfam" id="PF00905">
    <property type="entry name" value="Transpeptidase"/>
    <property type="match status" value="1"/>
</dbReference>
<evidence type="ECO:0000313" key="5">
    <source>
        <dbReference type="EMBL" id="MBO8476945.1"/>
    </source>
</evidence>
<dbReference type="SUPFAM" id="SSF56601">
    <property type="entry name" value="beta-lactamase/transpeptidase-like"/>
    <property type="match status" value="1"/>
</dbReference>
<dbReference type="Proteomes" id="UP000823598">
    <property type="component" value="Unassembled WGS sequence"/>
</dbReference>
<dbReference type="SMART" id="SM00740">
    <property type="entry name" value="PASTA"/>
    <property type="match status" value="1"/>
</dbReference>
<dbReference type="AlphaFoldDB" id="A0A9D9NKM5"/>
<sequence length="717" mass="80084">MNDNKKKLFNRYKVIFLFILLFAVAIAGKLFKTTVVDAANWNAYAEKSLRDSVVIYPQRGNILASDGSLLAANVVIYDLRIDFGASPFRADTLKKYVAPLCDSIHSVIDKTVDPKKLKDKILSQLEKYENAKSRYVEAVKEKKPELVQKNLKKEMNRARKVTLLTKCPAIEMEQLLSFKYFKTKGGSGTLDKDGKTKRLKPYGTMASQSIGAVVEKRIDRNTLIVHGVTGLERSLDSLLFGTPGIGSSIQLTNGIRTWAEIEPQRGYDIVTTIDIRMQDILETELRNKCIETKAEWGTAVLMDVETGEIKAISNLRRNDSDSTYHEGLNYALMGFEPGSVIKPISMMIALEDNLVKLNEKIPTGRSFPYAGGNPISDAHAYTALTPAEVIEASSNIGMAKITLRGFEKEPWKFRERLGEIGMFDHMNLGIYGERLPSIPKLGDKNWDRISLTRISYGYATRIPPIYTLMFYNAFANGGKLVRPRIVKELWKNEVCDTVFPVSYIRERICRPEVASEICDMLKSVVWGNHGTAKALRNNFVSISGKTGTAYDIVDGKYDTRKKRLAFCGFFPSENPKYSCIVLMSHANKGASYSSGMVLMNTALKMYSRGMLGNVSDYRDESDNRNTPATFYAIDNDASNNIKEGLGLQSVRKMQPRKTADGVPSVLGMGLREAVMTLEKAGLNVCGYEGNGYVYDQSISPGKSYKKGERITLKLKKS</sequence>
<dbReference type="Gene3D" id="3.40.710.10">
    <property type="entry name" value="DD-peptidase/beta-lactamase superfamily"/>
    <property type="match status" value="1"/>
</dbReference>
<dbReference type="CDD" id="cd06575">
    <property type="entry name" value="PASTA_Pbp2x-like_2"/>
    <property type="match status" value="1"/>
</dbReference>
<accession>A0A9D9NKM5</accession>
<protein>
    <submittedName>
        <fullName evidence="5">Transpeptidase family protein</fullName>
    </submittedName>
</protein>
<reference evidence="5" key="1">
    <citation type="submission" date="2020-10" db="EMBL/GenBank/DDBJ databases">
        <authorList>
            <person name="Gilroy R."/>
        </authorList>
    </citation>
    <scope>NUCLEOTIDE SEQUENCE</scope>
    <source>
        <strain evidence="5">6919</strain>
    </source>
</reference>
<evidence type="ECO:0000259" key="4">
    <source>
        <dbReference type="PROSITE" id="PS51178"/>
    </source>
</evidence>
<keyword evidence="2" id="KW-0645">Protease</keyword>
<dbReference type="GO" id="GO:0005886">
    <property type="term" value="C:plasma membrane"/>
    <property type="evidence" value="ECO:0007669"/>
    <property type="project" value="TreeGrafter"/>
</dbReference>
<dbReference type="PANTHER" id="PTHR30627:SF1">
    <property type="entry name" value="PEPTIDOGLYCAN D,D-TRANSPEPTIDASE FTSI"/>
    <property type="match status" value="1"/>
</dbReference>
<dbReference type="GO" id="GO:0004180">
    <property type="term" value="F:carboxypeptidase activity"/>
    <property type="evidence" value="ECO:0007669"/>
    <property type="project" value="UniProtKB-KW"/>
</dbReference>
<dbReference type="Pfam" id="PF03717">
    <property type="entry name" value="PBP_dimer"/>
    <property type="match status" value="1"/>
</dbReference>
<dbReference type="Gene3D" id="3.30.450.330">
    <property type="match status" value="1"/>
</dbReference>
<dbReference type="Gene3D" id="3.90.1310.10">
    <property type="entry name" value="Penicillin-binding protein 2a (Domain 2)"/>
    <property type="match status" value="1"/>
</dbReference>
<evidence type="ECO:0000256" key="3">
    <source>
        <dbReference type="ARBA" id="ARBA00023136"/>
    </source>
</evidence>
<evidence type="ECO:0000256" key="1">
    <source>
        <dbReference type="ARBA" id="ARBA00004370"/>
    </source>
</evidence>
<dbReference type="InterPro" id="IPR050515">
    <property type="entry name" value="Beta-lactam/transpept"/>
</dbReference>
<reference evidence="5" key="2">
    <citation type="journal article" date="2021" name="PeerJ">
        <title>Extensive microbial diversity within the chicken gut microbiome revealed by metagenomics and culture.</title>
        <authorList>
            <person name="Gilroy R."/>
            <person name="Ravi A."/>
            <person name="Getino M."/>
            <person name="Pursley I."/>
            <person name="Horton D.L."/>
            <person name="Alikhan N.F."/>
            <person name="Baker D."/>
            <person name="Gharbi K."/>
            <person name="Hall N."/>
            <person name="Watson M."/>
            <person name="Adriaenssens E.M."/>
            <person name="Foster-Nyarko E."/>
            <person name="Jarju S."/>
            <person name="Secka A."/>
            <person name="Antonio M."/>
            <person name="Oren A."/>
            <person name="Chaudhuri R.R."/>
            <person name="La Ragione R."/>
            <person name="Hildebrand F."/>
            <person name="Pallen M.J."/>
        </authorList>
    </citation>
    <scope>NUCLEOTIDE SEQUENCE</scope>
    <source>
        <strain evidence="5">6919</strain>
    </source>
</reference>